<dbReference type="InterPro" id="IPR024516">
    <property type="entry name" value="Mce_C"/>
</dbReference>
<dbReference type="InterPro" id="IPR052336">
    <property type="entry name" value="MlaD_Phospholipid_Transporter"/>
</dbReference>
<evidence type="ECO:0000313" key="5">
    <source>
        <dbReference type="Proteomes" id="UP001240447"/>
    </source>
</evidence>
<dbReference type="InterPro" id="IPR005693">
    <property type="entry name" value="Mce"/>
</dbReference>
<feature type="domain" description="Mce/MlaD" evidence="2">
    <location>
        <begin position="41"/>
        <end position="114"/>
    </location>
</feature>
<proteinExistence type="predicted"/>
<evidence type="ECO:0000259" key="3">
    <source>
        <dbReference type="Pfam" id="PF11887"/>
    </source>
</evidence>
<protein>
    <submittedName>
        <fullName evidence="4">Phospholipid/cholesterol/gamma-HCH transport system substrate-binding protein</fullName>
    </submittedName>
</protein>
<reference evidence="4 5" key="1">
    <citation type="submission" date="2023-07" db="EMBL/GenBank/DDBJ databases">
        <title>Sequencing the genomes of 1000 actinobacteria strains.</title>
        <authorList>
            <person name="Klenk H.-P."/>
        </authorList>
    </citation>
    <scope>NUCLEOTIDE SEQUENCE [LARGE SCALE GENOMIC DNA]</scope>
    <source>
        <strain evidence="4 5">GD13</strain>
    </source>
</reference>
<sequence>MITRRTKVQLLIFVLITVVGVTFIGGRYAKLDRLFYDSTFEVVAHFEDSGGIFTNAAVAYRGVTIGQVAKLEAADKGVYVTLAIDKGTEPIPAQTRAIVANKSAVGEQYVDLQPEVDEGPFLEDGAEIPLAKTAIPITTTKLLTDLSNTVQSVDNADLRTVITEFGDAFADTGPALSQIIDTGNSFLREADRRFEATAALIRDSNTVLRTQLGAASAIRDFSRDLGLFSDTLVASDASLRTVIESGSATARQLRTFLERNEVDLAELINNLVTTGEIVVTRIPGIRQLLILYPYVVAGGYTVVSKSANSDGLYDAHFGLILTTDPHVCVEGYDTPIRAPQDLTDLPMNETARCTEPASKSNARGAQNAPRAGQQSTVRGSSNRAPVIATYDGATKELQFTDKDPDADVTYRGGARAAYGEDSWKWLLLGPLTAGE</sequence>
<dbReference type="PANTHER" id="PTHR33371">
    <property type="entry name" value="INTERMEMBRANE PHOSPHOLIPID TRANSPORT SYSTEM BINDING PROTEIN MLAD-RELATED"/>
    <property type="match status" value="1"/>
</dbReference>
<accession>A0ABT9NNH8</accession>
<evidence type="ECO:0000259" key="2">
    <source>
        <dbReference type="Pfam" id="PF02470"/>
    </source>
</evidence>
<dbReference type="Proteomes" id="UP001240447">
    <property type="component" value="Unassembled WGS sequence"/>
</dbReference>
<dbReference type="InterPro" id="IPR003399">
    <property type="entry name" value="Mce/MlaD"/>
</dbReference>
<gene>
    <name evidence="4" type="ORF">J2S59_001798</name>
</gene>
<evidence type="ECO:0000256" key="1">
    <source>
        <dbReference type="SAM" id="MobiDB-lite"/>
    </source>
</evidence>
<keyword evidence="5" id="KW-1185">Reference proteome</keyword>
<dbReference type="PANTHER" id="PTHR33371:SF16">
    <property type="entry name" value="MCE-FAMILY PROTEIN MCE3F"/>
    <property type="match status" value="1"/>
</dbReference>
<feature type="region of interest" description="Disordered" evidence="1">
    <location>
        <begin position="355"/>
        <end position="383"/>
    </location>
</feature>
<comment type="caution">
    <text evidence="4">The sequence shown here is derived from an EMBL/GenBank/DDBJ whole genome shotgun (WGS) entry which is preliminary data.</text>
</comment>
<evidence type="ECO:0000313" key="4">
    <source>
        <dbReference type="EMBL" id="MDP9821989.1"/>
    </source>
</evidence>
<feature type="domain" description="Mammalian cell entry C-terminal" evidence="3">
    <location>
        <begin position="122"/>
        <end position="336"/>
    </location>
</feature>
<feature type="compositionally biased region" description="Polar residues" evidence="1">
    <location>
        <begin position="372"/>
        <end position="383"/>
    </location>
</feature>
<name>A0ABT9NNH8_9ACTN</name>
<dbReference type="EMBL" id="JAUSQM010000001">
    <property type="protein sequence ID" value="MDP9821989.1"/>
    <property type="molecule type" value="Genomic_DNA"/>
</dbReference>
<dbReference type="NCBIfam" id="TIGR00996">
    <property type="entry name" value="Mtu_fam_mce"/>
    <property type="match status" value="1"/>
</dbReference>
<dbReference type="RefSeq" id="WP_306825025.1">
    <property type="nucleotide sequence ID" value="NZ_JAUSQM010000001.1"/>
</dbReference>
<dbReference type="Pfam" id="PF02470">
    <property type="entry name" value="MlaD"/>
    <property type="match status" value="1"/>
</dbReference>
<dbReference type="Pfam" id="PF11887">
    <property type="entry name" value="Mce4_CUP1"/>
    <property type="match status" value="1"/>
</dbReference>
<organism evidence="4 5">
    <name type="scientific">Nocardioides massiliensis</name>
    <dbReference type="NCBI Taxonomy" id="1325935"/>
    <lineage>
        <taxon>Bacteria</taxon>
        <taxon>Bacillati</taxon>
        <taxon>Actinomycetota</taxon>
        <taxon>Actinomycetes</taxon>
        <taxon>Propionibacteriales</taxon>
        <taxon>Nocardioidaceae</taxon>
        <taxon>Nocardioides</taxon>
    </lineage>
</organism>